<dbReference type="Proteomes" id="UP001147731">
    <property type="component" value="Segment"/>
</dbReference>
<dbReference type="RefSeq" id="YP_010801662.1">
    <property type="nucleotide sequence ID" value="NC_076967.1"/>
</dbReference>
<name>A0A5B8FKG0_9GAMA</name>
<evidence type="ECO:0000313" key="1">
    <source>
        <dbReference type="EMBL" id="QDQ69242.1"/>
    </source>
</evidence>
<keyword evidence="2" id="KW-1185">Reference proteome</keyword>
<dbReference type="Pfam" id="PF03038">
    <property type="entry name" value="Herpes_UL95"/>
    <property type="match status" value="1"/>
</dbReference>
<gene>
    <name evidence="1" type="primary">ORF34</name>
</gene>
<dbReference type="GeneID" id="80540374"/>
<reference evidence="1" key="1">
    <citation type="journal article" date="2019" name="Emerg. Infect. Dis.">
        <title>Novel Virus Related to Kaposi's Sarcoma-Associated Herpesvirus from Colobus Monkey.</title>
        <authorList>
            <person name="Dhingra A."/>
            <person name="Ganzenmueller T."/>
            <person name="Hage E."/>
            <person name="Suarez N.M."/>
            <person name="Matz-Rensing K."/>
            <person name="Widmer D."/>
            <person name="Pohlmann S."/>
            <person name="Davison A.J."/>
            <person name="Schulz T.F."/>
            <person name="Kaul A."/>
        </authorList>
    </citation>
    <scope>NUCLEOTIDE SEQUENCE</scope>
    <source>
        <strain evidence="1">Hannover</strain>
    </source>
</reference>
<proteinExistence type="predicted"/>
<protein>
    <submittedName>
        <fullName evidence="1">UL95</fullName>
    </submittedName>
</protein>
<organism evidence="1 2">
    <name type="scientific">Colobine gammaherpesvirus 1</name>
    <dbReference type="NCBI Taxonomy" id="2597325"/>
    <lineage>
        <taxon>Viruses</taxon>
        <taxon>Duplodnaviria</taxon>
        <taxon>Heunggongvirae</taxon>
        <taxon>Peploviricota</taxon>
        <taxon>Herviviricetes</taxon>
        <taxon>Herpesvirales</taxon>
        <taxon>Orthoherpesviridae</taxon>
        <taxon>Gammaherpesvirinae</taxon>
        <taxon>Rhadinovirus</taxon>
        <taxon>Rhadinovirus colobinegamma1</taxon>
    </lineage>
</organism>
<dbReference type="InterPro" id="IPR004280">
    <property type="entry name" value="Herpes_UL95"/>
</dbReference>
<dbReference type="KEGG" id="vg:80540374"/>
<sequence>MFTLAAISSEGDPEITNRYVKSVKLALDLSESTPGQFKLIETPLNSFLLVANVMPDPQPVEYGGVSADIDFSNLHLPRLGRLSEVLRPLTGITRVSEDTNVAVGRTTWPAAEPLTYQTYTTEQWISALTMNRDQIVEEAMVSLADPSNWKGLYPDDPLPLVWLLFNGPASFCKMECCLYEQHCGYPGPVLLPGHMYVPQNDLQSFVNHTVKYTKFLYGNFSGAWPEDRLPFCVSRIQRAVSQLQSIEASDTYLSQSCLLCHIYRQNSAISEQSTHVGPILVLGGQGTQYITSRVRSQRCISTGDYYLLPSYDISAIITMLKENDLHKF</sequence>
<dbReference type="EMBL" id="MH932584">
    <property type="protein sequence ID" value="QDQ69242.1"/>
    <property type="molecule type" value="Genomic_DNA"/>
</dbReference>
<accession>A0A5B8FKG0</accession>
<evidence type="ECO:0000313" key="2">
    <source>
        <dbReference type="Proteomes" id="UP001147731"/>
    </source>
</evidence>